<dbReference type="AlphaFoldDB" id="A0A2S0VUR1"/>
<evidence type="ECO:0000313" key="11">
    <source>
        <dbReference type="Proteomes" id="UP000244441"/>
    </source>
</evidence>
<evidence type="ECO:0000313" key="10">
    <source>
        <dbReference type="EMBL" id="AWB67830.1"/>
    </source>
</evidence>
<dbReference type="RefSeq" id="WP_108603897.1">
    <property type="nucleotide sequence ID" value="NZ_CP026604.1"/>
</dbReference>
<feature type="domain" description="SAM-dependent MTase RsmB/NOP-type" evidence="9">
    <location>
        <begin position="30"/>
        <end position="313"/>
    </location>
</feature>
<keyword evidence="2 7" id="KW-0698">rRNA processing</keyword>
<comment type="subcellular location">
    <subcellularLocation>
        <location evidence="7">Cytoplasm</location>
    </subcellularLocation>
</comment>
<dbReference type="GO" id="GO:0009383">
    <property type="term" value="F:rRNA (cytosine-C5-)-methyltransferase activity"/>
    <property type="evidence" value="ECO:0007669"/>
    <property type="project" value="TreeGrafter"/>
</dbReference>
<comment type="catalytic activity">
    <reaction evidence="7">
        <text>cytidine(1407) in 16S rRNA + S-adenosyl-L-methionine = 5-methylcytidine(1407) in 16S rRNA + S-adenosyl-L-homocysteine + H(+)</text>
        <dbReference type="Rhea" id="RHEA:42756"/>
        <dbReference type="Rhea" id="RHEA-COMP:10223"/>
        <dbReference type="Rhea" id="RHEA-COMP:10224"/>
        <dbReference type="ChEBI" id="CHEBI:15378"/>
        <dbReference type="ChEBI" id="CHEBI:57856"/>
        <dbReference type="ChEBI" id="CHEBI:59789"/>
        <dbReference type="ChEBI" id="CHEBI:74483"/>
        <dbReference type="ChEBI" id="CHEBI:82748"/>
        <dbReference type="EC" id="2.1.1.178"/>
    </reaction>
</comment>
<keyword evidence="4 7" id="KW-0808">Transferase</keyword>
<dbReference type="InterPro" id="IPR023267">
    <property type="entry name" value="RCMT"/>
</dbReference>
<dbReference type="PANTHER" id="PTHR22807:SF30">
    <property type="entry name" value="28S RRNA (CYTOSINE(4447)-C(5))-METHYLTRANSFERASE-RELATED"/>
    <property type="match status" value="1"/>
</dbReference>
<dbReference type="EC" id="2.1.1.178" evidence="7"/>
<feature type="binding site" evidence="7 8">
    <location>
        <position position="152"/>
    </location>
    <ligand>
        <name>S-adenosyl-L-methionine</name>
        <dbReference type="ChEBI" id="CHEBI:59789"/>
    </ligand>
</feature>
<evidence type="ECO:0000256" key="5">
    <source>
        <dbReference type="ARBA" id="ARBA00022691"/>
    </source>
</evidence>
<evidence type="ECO:0000259" key="9">
    <source>
        <dbReference type="PROSITE" id="PS51686"/>
    </source>
</evidence>
<dbReference type="Proteomes" id="UP000244441">
    <property type="component" value="Chromosome"/>
</dbReference>
<dbReference type="PROSITE" id="PS51686">
    <property type="entry name" value="SAM_MT_RSMB_NOP"/>
    <property type="match status" value="1"/>
</dbReference>
<comment type="similarity">
    <text evidence="7 8">Belongs to the class I-like SAM-binding methyltransferase superfamily. RsmB/NOP family.</text>
</comment>
<dbReference type="Pfam" id="PF01189">
    <property type="entry name" value="Methyltr_RsmB-F"/>
    <property type="match status" value="1"/>
</dbReference>
<keyword evidence="5 7" id="KW-0949">S-adenosyl-L-methionine</keyword>
<dbReference type="SUPFAM" id="SSF53335">
    <property type="entry name" value="S-adenosyl-L-methionine-dependent methyltransferases"/>
    <property type="match status" value="1"/>
</dbReference>
<dbReference type="GO" id="GO:0005737">
    <property type="term" value="C:cytoplasm"/>
    <property type="evidence" value="ECO:0007669"/>
    <property type="project" value="UniProtKB-SubCell"/>
</dbReference>
<dbReference type="InterPro" id="IPR011023">
    <property type="entry name" value="Nop2p"/>
</dbReference>
<feature type="binding site" evidence="7 8">
    <location>
        <position position="179"/>
    </location>
    <ligand>
        <name>S-adenosyl-L-methionine</name>
        <dbReference type="ChEBI" id="CHEBI:59789"/>
    </ligand>
</feature>
<dbReference type="InterPro" id="IPR023545">
    <property type="entry name" value="rRNA_ssu_MeTfrase_F"/>
</dbReference>
<dbReference type="EMBL" id="CP026604">
    <property type="protein sequence ID" value="AWB67830.1"/>
    <property type="molecule type" value="Genomic_DNA"/>
</dbReference>
<evidence type="ECO:0000256" key="6">
    <source>
        <dbReference type="ARBA" id="ARBA00022884"/>
    </source>
</evidence>
<protein>
    <recommendedName>
        <fullName evidence="7">Ribosomal RNA small subunit methyltransferase F</fullName>
        <ecNumber evidence="7">2.1.1.178</ecNumber>
    </recommendedName>
    <alternativeName>
        <fullName evidence="7">16S rRNA m5C1407 methyltransferase</fullName>
    </alternativeName>
    <alternativeName>
        <fullName evidence="7">rRNA (cytosine-C(5)-)-methyltransferase RsmF</fullName>
    </alternativeName>
</protein>
<accession>A0A2S0VUR1</accession>
<organism evidence="10 11">
    <name type="scientific">Saccharobesus litoralis</name>
    <dbReference type="NCBI Taxonomy" id="2172099"/>
    <lineage>
        <taxon>Bacteria</taxon>
        <taxon>Pseudomonadati</taxon>
        <taxon>Pseudomonadota</taxon>
        <taxon>Gammaproteobacteria</taxon>
        <taxon>Alteromonadales</taxon>
        <taxon>Alteromonadaceae</taxon>
        <taxon>Saccharobesus</taxon>
    </lineage>
</organism>
<dbReference type="InterPro" id="IPR029063">
    <property type="entry name" value="SAM-dependent_MTases_sf"/>
</dbReference>
<dbReference type="Pfam" id="PF17125">
    <property type="entry name" value="Methyltr_RsmF_N"/>
    <property type="match status" value="1"/>
</dbReference>
<proteinExistence type="inferred from homology"/>
<dbReference type="NCBIfam" id="TIGR00446">
    <property type="entry name" value="nop2p"/>
    <property type="match status" value="1"/>
</dbReference>
<dbReference type="InterPro" id="IPR031341">
    <property type="entry name" value="Methyltr_RsmF_N"/>
</dbReference>
<evidence type="ECO:0000256" key="8">
    <source>
        <dbReference type="PROSITE-ProRule" id="PRU01023"/>
    </source>
</evidence>
<evidence type="ECO:0000256" key="4">
    <source>
        <dbReference type="ARBA" id="ARBA00022679"/>
    </source>
</evidence>
<gene>
    <name evidence="7" type="primary">rsmF</name>
    <name evidence="10" type="ORF">C2869_15960</name>
</gene>
<feature type="binding site" evidence="7 8">
    <location>
        <begin position="128"/>
        <end position="134"/>
    </location>
    <ligand>
        <name>S-adenosyl-L-methionine</name>
        <dbReference type="ChEBI" id="CHEBI:59789"/>
    </ligand>
</feature>
<dbReference type="GO" id="GO:0003723">
    <property type="term" value="F:RNA binding"/>
    <property type="evidence" value="ECO:0007669"/>
    <property type="project" value="UniProtKB-UniRule"/>
</dbReference>
<feature type="active site" description="Nucleophile" evidence="7 8">
    <location>
        <position position="249"/>
    </location>
</feature>
<keyword evidence="3 7" id="KW-0489">Methyltransferase</keyword>
<dbReference type="HAMAP" id="MF_01579">
    <property type="entry name" value="16SrRNA_methyltr_F"/>
    <property type="match status" value="1"/>
</dbReference>
<dbReference type="NCBIfam" id="NF008898">
    <property type="entry name" value="PRK11933.1"/>
    <property type="match status" value="1"/>
</dbReference>
<dbReference type="Pfam" id="PF13636">
    <property type="entry name" value="Methyltranf_PUA"/>
    <property type="match status" value="1"/>
</dbReference>
<dbReference type="KEGG" id="cate:C2869_15960"/>
<comment type="function">
    <text evidence="7">Specifically methylates the cytosine at position 1407 (m5C1407) of 16S rRNA.</text>
</comment>
<dbReference type="Gene3D" id="3.10.450.720">
    <property type="match status" value="1"/>
</dbReference>
<name>A0A2S0VUR1_9ALTE</name>
<keyword evidence="6 7" id="KW-0694">RNA-binding</keyword>
<evidence type="ECO:0000256" key="2">
    <source>
        <dbReference type="ARBA" id="ARBA00022552"/>
    </source>
</evidence>
<evidence type="ECO:0000256" key="1">
    <source>
        <dbReference type="ARBA" id="ARBA00022490"/>
    </source>
</evidence>
<dbReference type="GO" id="GO:0070475">
    <property type="term" value="P:rRNA base methylation"/>
    <property type="evidence" value="ECO:0007669"/>
    <property type="project" value="TreeGrafter"/>
</dbReference>
<dbReference type="PANTHER" id="PTHR22807">
    <property type="entry name" value="NOP2 YEAST -RELATED NOL1/NOP2/FMU SUN DOMAIN-CONTAINING"/>
    <property type="match status" value="1"/>
</dbReference>
<dbReference type="PRINTS" id="PR02008">
    <property type="entry name" value="RCMTFAMILY"/>
</dbReference>
<dbReference type="InterPro" id="IPR048457">
    <property type="entry name" value="YebU_pre-PUA_dom"/>
</dbReference>
<evidence type="ECO:0000256" key="3">
    <source>
        <dbReference type="ARBA" id="ARBA00022603"/>
    </source>
</evidence>
<dbReference type="Gene3D" id="3.40.50.150">
    <property type="entry name" value="Vaccinia Virus protein VP39"/>
    <property type="match status" value="1"/>
</dbReference>
<feature type="binding site" evidence="7 8">
    <location>
        <position position="196"/>
    </location>
    <ligand>
        <name>S-adenosyl-L-methionine</name>
        <dbReference type="ChEBI" id="CHEBI:59789"/>
    </ligand>
</feature>
<evidence type="ECO:0000256" key="7">
    <source>
        <dbReference type="HAMAP-Rule" id="MF_01579"/>
    </source>
</evidence>
<dbReference type="InterPro" id="IPR049560">
    <property type="entry name" value="MeTrfase_RsmB-F_NOP2_cat"/>
</dbReference>
<dbReference type="OrthoDB" id="9810297at2"/>
<dbReference type="InterPro" id="IPR027391">
    <property type="entry name" value="Nol1_Nop2_Fmu_2"/>
</dbReference>
<dbReference type="Pfam" id="PF21150">
    <property type="entry name" value="YebU_pre-PUA_dom"/>
    <property type="match status" value="1"/>
</dbReference>
<reference evidence="10 11" key="1">
    <citation type="submission" date="2018-01" db="EMBL/GenBank/DDBJ databases">
        <title>Genome sequence of a Cantenovulum-like bacteria.</title>
        <authorList>
            <person name="Tan W.R."/>
            <person name="Lau N.-S."/>
            <person name="Go F."/>
            <person name="Amirul A.-A.A."/>
        </authorList>
    </citation>
    <scope>NUCLEOTIDE SEQUENCE [LARGE SCALE GENOMIC DNA]</scope>
    <source>
        <strain evidence="10 11">CCB-QB4</strain>
    </source>
</reference>
<sequence>MTELTNKLLPESFIDFIRPHLPSNQTLEAFVEYCHRPLRKSIRVNTLKITVPDFVSQVTEKGWQLQPIPWCDTGFWLTRPEQEEKSLALGNTFEHLSGLFYVQEASSMLPPVALLFNSQTPQLALDLAAAPGSKTTQLAALMANQGLLVANEFSSSRIKGLFSNIQRCGVANVALTHMDGRLLGHLEETFDSILLDAPCSGEGTVRKDPDAMKNWTEQSVHDIADTQFDLICAAFRALKIGGEMVYSTCTLNPFENQNICFKLQQEFGEAVTFLPLADLFPGAADCMTEDGFLHVWPQIYDSEGFFVAKIKKTASVNPNDQENPFKRLGKFPFSHTKQKQANEFQSFLTKQFNFSQLPLDNLYSRNNELWYFPTNIEKLAGKIKLDRIGVRLAEAHKSGFKLDHSLAITFGHLFSKQVIKLNTENAKSYLMGQDIRLTEQELPKELGKGEVIMMYKDQVIGLAKNLGNRIKNQLPRELVKDNLHNI</sequence>
<dbReference type="InterPro" id="IPR001678">
    <property type="entry name" value="MeTrfase_RsmB-F_NOP2_dom"/>
</dbReference>
<keyword evidence="11" id="KW-1185">Reference proteome</keyword>
<keyword evidence="1 7" id="KW-0963">Cytoplasm</keyword>